<dbReference type="Proteomes" id="UP001225596">
    <property type="component" value="Unassembled WGS sequence"/>
</dbReference>
<proteinExistence type="predicted"/>
<dbReference type="EMBL" id="JAUYVH010000001">
    <property type="protein sequence ID" value="MDQ9169540.1"/>
    <property type="molecule type" value="Genomic_DNA"/>
</dbReference>
<feature type="compositionally biased region" description="Polar residues" evidence="1">
    <location>
        <begin position="37"/>
        <end position="56"/>
    </location>
</feature>
<organism evidence="3 4">
    <name type="scientific">Keguizhuia sedimenti</name>
    <dbReference type="NCBI Taxonomy" id="3064264"/>
    <lineage>
        <taxon>Bacteria</taxon>
        <taxon>Pseudomonadati</taxon>
        <taxon>Pseudomonadota</taxon>
        <taxon>Betaproteobacteria</taxon>
        <taxon>Burkholderiales</taxon>
        <taxon>Oxalobacteraceae</taxon>
        <taxon>Keguizhuia</taxon>
    </lineage>
</organism>
<sequence>MRLLVIVVALIAVPASAHQPNQHHGAKQAMPSAGKSLPNQPKISVQHADSPNGQSQRTDKLHADEQRFCVKNSIGKVNCIVFPGGGH</sequence>
<feature type="signal peptide" evidence="2">
    <location>
        <begin position="1"/>
        <end position="17"/>
    </location>
</feature>
<accession>A0ABU1BKL2</accession>
<evidence type="ECO:0000256" key="2">
    <source>
        <dbReference type="SAM" id="SignalP"/>
    </source>
</evidence>
<keyword evidence="2" id="KW-0732">Signal</keyword>
<evidence type="ECO:0000256" key="1">
    <source>
        <dbReference type="SAM" id="MobiDB-lite"/>
    </source>
</evidence>
<dbReference type="RefSeq" id="WP_338435441.1">
    <property type="nucleotide sequence ID" value="NZ_JAUYVH010000001.1"/>
</dbReference>
<protein>
    <submittedName>
        <fullName evidence="3">Uncharacterized protein</fullName>
    </submittedName>
</protein>
<feature type="region of interest" description="Disordered" evidence="1">
    <location>
        <begin position="17"/>
        <end position="61"/>
    </location>
</feature>
<gene>
    <name evidence="3" type="ORF">Q8A64_03850</name>
</gene>
<keyword evidence="4" id="KW-1185">Reference proteome</keyword>
<feature type="chain" id="PRO_5046273910" evidence="2">
    <location>
        <begin position="18"/>
        <end position="87"/>
    </location>
</feature>
<evidence type="ECO:0000313" key="3">
    <source>
        <dbReference type="EMBL" id="MDQ9169540.1"/>
    </source>
</evidence>
<name>A0ABU1BKL2_9BURK</name>
<evidence type="ECO:0000313" key="4">
    <source>
        <dbReference type="Proteomes" id="UP001225596"/>
    </source>
</evidence>
<reference evidence="3 4" key="1">
    <citation type="submission" date="2023-08" db="EMBL/GenBank/DDBJ databases">
        <title>Oxalobacteraceae gen .nov., isolated from river sludge outside the plant.</title>
        <authorList>
            <person name="Zhao S.Y."/>
        </authorList>
    </citation>
    <scope>NUCLEOTIDE SEQUENCE [LARGE SCALE GENOMIC DNA]</scope>
    <source>
        <strain evidence="3 4">R-40</strain>
    </source>
</reference>
<comment type="caution">
    <text evidence="3">The sequence shown here is derived from an EMBL/GenBank/DDBJ whole genome shotgun (WGS) entry which is preliminary data.</text>
</comment>